<gene>
    <name evidence="3" type="ORF">SAMN06265360_10176</name>
</gene>
<evidence type="ECO:0000256" key="2">
    <source>
        <dbReference type="SAM" id="Phobius"/>
    </source>
</evidence>
<proteinExistence type="predicted"/>
<keyword evidence="2" id="KW-0812">Transmembrane</keyword>
<protein>
    <submittedName>
        <fullName evidence="3">Uncharacterized protein</fullName>
    </submittedName>
</protein>
<feature type="compositionally biased region" description="Basic and acidic residues" evidence="1">
    <location>
        <begin position="33"/>
        <end position="54"/>
    </location>
</feature>
<evidence type="ECO:0000313" key="3">
    <source>
        <dbReference type="EMBL" id="SNR27486.1"/>
    </source>
</evidence>
<name>A0A238UZP1_9PSEU</name>
<reference evidence="3 4" key="1">
    <citation type="submission" date="2017-06" db="EMBL/GenBank/DDBJ databases">
        <authorList>
            <person name="Kim H.J."/>
            <person name="Triplett B.A."/>
        </authorList>
    </citation>
    <scope>NUCLEOTIDE SEQUENCE [LARGE SCALE GENOMIC DNA]</scope>
    <source>
        <strain evidence="3 4">DSM 45207</strain>
    </source>
</reference>
<evidence type="ECO:0000256" key="1">
    <source>
        <dbReference type="SAM" id="MobiDB-lite"/>
    </source>
</evidence>
<keyword evidence="2" id="KW-1133">Transmembrane helix</keyword>
<keyword evidence="4" id="KW-1185">Reference proteome</keyword>
<organism evidence="3 4">
    <name type="scientific">Haloechinothrix alba</name>
    <dbReference type="NCBI Taxonomy" id="664784"/>
    <lineage>
        <taxon>Bacteria</taxon>
        <taxon>Bacillati</taxon>
        <taxon>Actinomycetota</taxon>
        <taxon>Actinomycetes</taxon>
        <taxon>Pseudonocardiales</taxon>
        <taxon>Pseudonocardiaceae</taxon>
        <taxon>Haloechinothrix</taxon>
    </lineage>
</organism>
<accession>A0A238UZP1</accession>
<dbReference type="RefSeq" id="WP_141134535.1">
    <property type="nucleotide sequence ID" value="NZ_FZNW01000001.1"/>
</dbReference>
<keyword evidence="2" id="KW-0472">Membrane</keyword>
<dbReference type="OrthoDB" id="4460669at2"/>
<sequence>MSEGARQQSQSDLPPRPDPQSGEPFPPRGRGFRGGDRPAEWDRDRELRVSRKPDPPVGSGPVLVWHRESPRGKVTGAVVAFAILVVAMSVGTLLRWGDAFEWMTAWPVWLIVAAGTYLMSQPFTFRVYSAGADWFQLDVIRWGITTRDRVVRLYELTRVEVTYATSAMHLALSDEDDGVDLPIRDFQCDRRMWDLVYNGILHSAAGGARVNRNAWRELELDQVDGLITREEWVRRSLEPDKKGRLSEAQQVVQEQLHEARAEGGRIADPEDRVRTANLSDEDVREIMQDPQFRRYIEILRLPQDMPPERFRAEFPVLVKDVLPESLQ</sequence>
<feature type="compositionally biased region" description="Polar residues" evidence="1">
    <location>
        <begin position="1"/>
        <end position="12"/>
    </location>
</feature>
<dbReference type="AlphaFoldDB" id="A0A238UZP1"/>
<dbReference type="Proteomes" id="UP000198348">
    <property type="component" value="Unassembled WGS sequence"/>
</dbReference>
<evidence type="ECO:0000313" key="4">
    <source>
        <dbReference type="Proteomes" id="UP000198348"/>
    </source>
</evidence>
<feature type="region of interest" description="Disordered" evidence="1">
    <location>
        <begin position="1"/>
        <end position="63"/>
    </location>
</feature>
<feature type="transmembrane region" description="Helical" evidence="2">
    <location>
        <begin position="102"/>
        <end position="119"/>
    </location>
</feature>
<dbReference type="EMBL" id="FZNW01000001">
    <property type="protein sequence ID" value="SNR27486.1"/>
    <property type="molecule type" value="Genomic_DNA"/>
</dbReference>
<feature type="transmembrane region" description="Helical" evidence="2">
    <location>
        <begin position="74"/>
        <end position="96"/>
    </location>
</feature>